<keyword evidence="2" id="KW-1185">Reference proteome</keyword>
<sequence>MAKERKWPFDWQWPEGWKWPNPIGMRPPVMMPRGLVFRLSFLCAGSRFGEDFSTDVGFWNNGSVLLDCATCPTTDFSFIVGRMCEMTAARVSARGRGFAEPTCYIITLSMRDHWPQVPHILVKTAKHKLKVQVSFVNGRGRSRRLDKLLWQKNRIRSLENCN</sequence>
<name>A0A2C5X991_9HYPO</name>
<dbReference type="AlphaFoldDB" id="A0A2C5X991"/>
<evidence type="ECO:0000313" key="2">
    <source>
        <dbReference type="Proteomes" id="UP000226192"/>
    </source>
</evidence>
<proteinExistence type="predicted"/>
<evidence type="ECO:0000313" key="1">
    <source>
        <dbReference type="EMBL" id="PHH62619.1"/>
    </source>
</evidence>
<dbReference type="EMBL" id="NJET01000067">
    <property type="protein sequence ID" value="PHH62619.1"/>
    <property type="molecule type" value="Genomic_DNA"/>
</dbReference>
<accession>A0A2C5X991</accession>
<dbReference type="Proteomes" id="UP000226192">
    <property type="component" value="Unassembled WGS sequence"/>
</dbReference>
<comment type="caution">
    <text evidence="1">The sequence shown here is derived from an EMBL/GenBank/DDBJ whole genome shotgun (WGS) entry which is preliminary data.</text>
</comment>
<organism evidence="1 2">
    <name type="scientific">Ophiocordyceps australis</name>
    <dbReference type="NCBI Taxonomy" id="1399860"/>
    <lineage>
        <taxon>Eukaryota</taxon>
        <taxon>Fungi</taxon>
        <taxon>Dikarya</taxon>
        <taxon>Ascomycota</taxon>
        <taxon>Pezizomycotina</taxon>
        <taxon>Sordariomycetes</taxon>
        <taxon>Hypocreomycetidae</taxon>
        <taxon>Hypocreales</taxon>
        <taxon>Ophiocordycipitaceae</taxon>
        <taxon>Ophiocordyceps</taxon>
    </lineage>
</organism>
<reference evidence="1 2" key="1">
    <citation type="submission" date="2017-06" db="EMBL/GenBank/DDBJ databases">
        <title>Ant-infecting Ophiocordyceps genomes reveal a high diversity of potential behavioral manipulation genes and a possible major role for enterotoxins.</title>
        <authorList>
            <person name="De Bekker C."/>
            <person name="Evans H.C."/>
            <person name="Brachmann A."/>
            <person name="Hughes D.P."/>
        </authorList>
    </citation>
    <scope>NUCLEOTIDE SEQUENCE [LARGE SCALE GENOMIC DNA]</scope>
    <source>
        <strain evidence="1 2">Map64</strain>
    </source>
</reference>
<gene>
    <name evidence="1" type="ORF">CDD81_6853</name>
</gene>
<protein>
    <submittedName>
        <fullName evidence="1">Uncharacterized protein</fullName>
    </submittedName>
</protein>